<evidence type="ECO:0000313" key="2">
    <source>
        <dbReference type="EMBL" id="WEK54923.1"/>
    </source>
</evidence>
<evidence type="ECO:0000313" key="3">
    <source>
        <dbReference type="Proteomes" id="UP001178662"/>
    </source>
</evidence>
<dbReference type="InterPro" id="IPR039448">
    <property type="entry name" value="Beta_helix"/>
</dbReference>
<protein>
    <submittedName>
        <fullName evidence="2">Right-handed parallel beta-helix repeat-containing protein</fullName>
    </submittedName>
</protein>
<dbReference type="SUPFAM" id="SSF51126">
    <property type="entry name" value="Pectin lyase-like"/>
    <property type="match status" value="3"/>
</dbReference>
<keyword evidence="3" id="KW-1185">Reference proteome</keyword>
<dbReference type="Proteomes" id="UP001178662">
    <property type="component" value="Chromosome"/>
</dbReference>
<dbReference type="InterPro" id="IPR011050">
    <property type="entry name" value="Pectin_lyase_fold/virulence"/>
</dbReference>
<proteinExistence type="predicted"/>
<sequence length="844" mass="89405">MVRQVWINVTESPYLAFGDGIADDTTAINNAVNSGNRTIVFPEGIYNINRNIIFPKATTLIFAYGARFRVADGVTITINSKIRAGRHPLFVGGGAAVTQTNGTTVFPQWFGANGGGAIAASGSIASGSKSLTLNLTPSYLWNDQSIIVLHAGIAVTFPVPAPPSLTIQGTTGTTTYSYVIAALDKRGGITATSVAAQIATGYSQLDYSHSVKLTFPTSLRNGWAVYGASTNPSSSRGLLALLREPTTTWADTGNGPIDNSAPPWVPTQPPTKSMNNNLITSVISGEGTTTLTLKDAATTSVTSEIIMNNDTSAFQKSYNFLDSGAGGTLDLSNGTYHLMIDSSNSRAVYFVSNVRTVSNEQAIIQTYCNFTLDNTKIFSGKNGAATNWSFEGITFDGGNRVNTNEFAYWQIISDGAGPYTNFEIKDCEFRNSNGKALYFYSGNCSNYRITGCHFHHLNSNAMGVAGTGITIDHNLIENILLATASSYGSAESIILKDSVSCDIHNNRIMNFGNISLGGSSYKQISIQSNQIDGMNSGIGIGGKCEQINVSNNEIKITSRGVNTGHAIHFEQMTLGYDLSNVNVIGNNISYDGEVDAITIAASDQNRIAAVNISENTITATNSSKNAVEIRNARELTFSGNTINSTNLSTDVGLFIYNGASIDTRWTIVGNRIPNLNMWVPSNSICSNNSVGGIRLNGNRSVVSNNELIGASGSNTWGGLLNVAGSDNVITNNVIDLANVTITSLPAITENANVTNNIILGNQIVGVGTRKDVIRHNQGSTVINNAGFNRKVIELSAPPTIGSWNVGDRIFNSTPKAGDSIGWVCVTAGMAGSTAVFKSFGTISS</sequence>
<organism evidence="2 3">
    <name type="scientific">Candidatus Cohnella colombiensis</name>
    <dbReference type="NCBI Taxonomy" id="3121368"/>
    <lineage>
        <taxon>Bacteria</taxon>
        <taxon>Bacillati</taxon>
        <taxon>Bacillota</taxon>
        <taxon>Bacilli</taxon>
        <taxon>Bacillales</taxon>
        <taxon>Paenibacillaceae</taxon>
        <taxon>Cohnella</taxon>
    </lineage>
</organism>
<dbReference type="EMBL" id="CP119317">
    <property type="protein sequence ID" value="WEK54923.1"/>
    <property type="molecule type" value="Genomic_DNA"/>
</dbReference>
<name>A0AA95JAX6_9BACL</name>
<feature type="domain" description="Right handed beta helix" evidence="1">
    <location>
        <begin position="421"/>
        <end position="561"/>
    </location>
</feature>
<dbReference type="SMART" id="SM00710">
    <property type="entry name" value="PbH1"/>
    <property type="match status" value="9"/>
</dbReference>
<dbReference type="AlphaFoldDB" id="A0AA95JAX6"/>
<gene>
    <name evidence="2" type="ORF">P0Y55_02235</name>
</gene>
<dbReference type="InterPro" id="IPR012334">
    <property type="entry name" value="Pectin_lyas_fold"/>
</dbReference>
<dbReference type="Pfam" id="PF13229">
    <property type="entry name" value="Beta_helix"/>
    <property type="match status" value="1"/>
</dbReference>
<reference evidence="2" key="1">
    <citation type="submission" date="2023-03" db="EMBL/GenBank/DDBJ databases">
        <title>Andean soil-derived lignocellulolytic bacterial consortium as a source of novel taxa and putative plastic-active enzymes.</title>
        <authorList>
            <person name="Diaz-Garcia L."/>
            <person name="Chuvochina M."/>
            <person name="Feuerriegel G."/>
            <person name="Bunk B."/>
            <person name="Sproer C."/>
            <person name="Streit W.R."/>
            <person name="Rodriguez L.M."/>
            <person name="Overmann J."/>
            <person name="Jimenez D.J."/>
        </authorList>
    </citation>
    <scope>NUCLEOTIDE SEQUENCE</scope>
    <source>
        <strain evidence="2">MAG 2441</strain>
    </source>
</reference>
<accession>A0AA95JAX6</accession>
<evidence type="ECO:0000259" key="1">
    <source>
        <dbReference type="Pfam" id="PF13229"/>
    </source>
</evidence>
<dbReference type="Gene3D" id="2.160.20.10">
    <property type="entry name" value="Single-stranded right-handed beta-helix, Pectin lyase-like"/>
    <property type="match status" value="2"/>
</dbReference>
<dbReference type="InterPro" id="IPR006626">
    <property type="entry name" value="PbH1"/>
</dbReference>